<evidence type="ECO:0000313" key="2">
    <source>
        <dbReference type="EMBL" id="MEQ2228782.1"/>
    </source>
</evidence>
<keyword evidence="1" id="KW-0812">Transmembrane</keyword>
<keyword evidence="3" id="KW-1185">Reference proteome</keyword>
<keyword evidence="1" id="KW-1133">Transmembrane helix</keyword>
<accession>A0ABV0T7D8</accession>
<dbReference type="EMBL" id="JAHRIQ010024131">
    <property type="protein sequence ID" value="MEQ2228782.1"/>
    <property type="molecule type" value="Genomic_DNA"/>
</dbReference>
<name>A0ABV0T7D8_9TELE</name>
<dbReference type="Proteomes" id="UP001482620">
    <property type="component" value="Unassembled WGS sequence"/>
</dbReference>
<proteinExistence type="predicted"/>
<evidence type="ECO:0000256" key="1">
    <source>
        <dbReference type="SAM" id="Phobius"/>
    </source>
</evidence>
<sequence>MLYLQKSSQTFCCALRCVIIQPLCYEFFIVSQNIAPLLASTTAYFNFCTVSLYLLLNTFIVCRVVTALPAISVRAKSQPVAICKSNISADRRGRSHEQGNDREEGVG</sequence>
<keyword evidence="1" id="KW-0472">Membrane</keyword>
<comment type="caution">
    <text evidence="2">The sequence shown here is derived from an EMBL/GenBank/DDBJ whole genome shotgun (WGS) entry which is preliminary data.</text>
</comment>
<organism evidence="2 3">
    <name type="scientific">Ilyodon furcidens</name>
    <name type="common">goldbreast splitfin</name>
    <dbReference type="NCBI Taxonomy" id="33524"/>
    <lineage>
        <taxon>Eukaryota</taxon>
        <taxon>Metazoa</taxon>
        <taxon>Chordata</taxon>
        <taxon>Craniata</taxon>
        <taxon>Vertebrata</taxon>
        <taxon>Euteleostomi</taxon>
        <taxon>Actinopterygii</taxon>
        <taxon>Neopterygii</taxon>
        <taxon>Teleostei</taxon>
        <taxon>Neoteleostei</taxon>
        <taxon>Acanthomorphata</taxon>
        <taxon>Ovalentaria</taxon>
        <taxon>Atherinomorphae</taxon>
        <taxon>Cyprinodontiformes</taxon>
        <taxon>Goodeidae</taxon>
        <taxon>Ilyodon</taxon>
    </lineage>
</organism>
<gene>
    <name evidence="2" type="ORF">ILYODFUR_012309</name>
</gene>
<feature type="transmembrane region" description="Helical" evidence="1">
    <location>
        <begin position="43"/>
        <end position="66"/>
    </location>
</feature>
<evidence type="ECO:0000313" key="3">
    <source>
        <dbReference type="Proteomes" id="UP001482620"/>
    </source>
</evidence>
<reference evidence="2 3" key="1">
    <citation type="submission" date="2021-06" db="EMBL/GenBank/DDBJ databases">
        <authorList>
            <person name="Palmer J.M."/>
        </authorList>
    </citation>
    <scope>NUCLEOTIDE SEQUENCE [LARGE SCALE GENOMIC DNA]</scope>
    <source>
        <strain evidence="3">if_2019</strain>
        <tissue evidence="2">Muscle</tissue>
    </source>
</reference>
<protein>
    <submittedName>
        <fullName evidence="2">Uncharacterized protein</fullName>
    </submittedName>
</protein>